<accession>A0A9E7R443</accession>
<keyword evidence="3" id="KW-1185">Reference proteome</keyword>
<dbReference type="PROSITE" id="PS51257">
    <property type="entry name" value="PROKAR_LIPOPROTEIN"/>
    <property type="match status" value="1"/>
</dbReference>
<dbReference type="EMBL" id="CP104003">
    <property type="protein sequence ID" value="UWM54310.1"/>
    <property type="molecule type" value="Genomic_DNA"/>
</dbReference>
<feature type="region of interest" description="Disordered" evidence="1">
    <location>
        <begin position="21"/>
        <end position="78"/>
    </location>
</feature>
<reference evidence="2" key="1">
    <citation type="submission" date="2022-09" db="EMBL/GenBank/DDBJ databases">
        <title>Diverse halophilic archaea isolated from saline environments.</title>
        <authorList>
            <person name="Cui H.-L."/>
        </authorList>
    </citation>
    <scope>NUCLEOTIDE SEQUENCE</scope>
    <source>
        <strain evidence="2">ZS-35-S2</strain>
    </source>
</reference>
<evidence type="ECO:0000313" key="2">
    <source>
        <dbReference type="EMBL" id="UWM54310.1"/>
    </source>
</evidence>
<feature type="compositionally biased region" description="Low complexity" evidence="1">
    <location>
        <begin position="21"/>
        <end position="32"/>
    </location>
</feature>
<sequence length="250" mass="25682">MYGLSRRRVLLGAAAAATTGLAGCTGGDEPAGTGDGGGGGSTPTATAASGGGGDAGTLEATPMPSADPDCSRLTGSPTPYDAAGTPFVFTFEYVGSWELQDPLEGPGGMIQGISSPVVTVDGETESAGLTVGQKFEALTEAEVQDAVSGATDGEYARSVVVAEPSFGGETIQIIGFEDVELPTYQTWLPHGDDEARYYELTMMLNSSILRQDDEGESQTLCLESTVVGVETVRQSLAPNPETTIAEVREQ</sequence>
<evidence type="ECO:0008006" key="4">
    <source>
        <dbReference type="Google" id="ProtNLM"/>
    </source>
</evidence>
<gene>
    <name evidence="2" type="ORF">N0B31_19605</name>
</gene>
<organism evidence="2 3">
    <name type="scientific">Salinirubellus salinus</name>
    <dbReference type="NCBI Taxonomy" id="1364945"/>
    <lineage>
        <taxon>Archaea</taxon>
        <taxon>Methanobacteriati</taxon>
        <taxon>Methanobacteriota</taxon>
        <taxon>Stenosarchaea group</taxon>
        <taxon>Halobacteria</taxon>
        <taxon>Halobacteriales</taxon>
        <taxon>Natronomonadaceae</taxon>
        <taxon>Salinirubellus</taxon>
    </lineage>
</organism>
<dbReference type="GeneID" id="74944677"/>
<dbReference type="Proteomes" id="UP001057580">
    <property type="component" value="Chromosome"/>
</dbReference>
<evidence type="ECO:0000313" key="3">
    <source>
        <dbReference type="Proteomes" id="UP001057580"/>
    </source>
</evidence>
<dbReference type="AlphaFoldDB" id="A0A9E7R443"/>
<dbReference type="RefSeq" id="WP_260593328.1">
    <property type="nucleotide sequence ID" value="NZ_CP104003.1"/>
</dbReference>
<dbReference type="PROSITE" id="PS51318">
    <property type="entry name" value="TAT"/>
    <property type="match status" value="1"/>
</dbReference>
<dbReference type="InterPro" id="IPR006311">
    <property type="entry name" value="TAT_signal"/>
</dbReference>
<protein>
    <recommendedName>
        <fullName evidence="4">Lipoprotein</fullName>
    </recommendedName>
</protein>
<name>A0A9E7R443_9EURY</name>
<proteinExistence type="predicted"/>
<dbReference type="KEGG" id="ssai:N0B31_19605"/>
<evidence type="ECO:0000256" key="1">
    <source>
        <dbReference type="SAM" id="MobiDB-lite"/>
    </source>
</evidence>